<dbReference type="EMBL" id="FNYK01000040">
    <property type="protein sequence ID" value="SEI97437.1"/>
    <property type="molecule type" value="Genomic_DNA"/>
</dbReference>
<protein>
    <submittedName>
        <fullName evidence="2">Prophage endopeptidase tail</fullName>
    </submittedName>
</protein>
<feature type="domain" description="Tail spike" evidence="1">
    <location>
        <begin position="154"/>
        <end position="348"/>
    </location>
</feature>
<reference evidence="3" key="1">
    <citation type="submission" date="2016-10" db="EMBL/GenBank/DDBJ databases">
        <authorList>
            <person name="Varghese N."/>
            <person name="Submissions S."/>
        </authorList>
    </citation>
    <scope>NUCLEOTIDE SEQUENCE [LARGE SCALE GENOMIC DNA]</scope>
    <source>
        <strain evidence="3">DSM 20406</strain>
    </source>
</reference>
<proteinExistence type="predicted"/>
<organism evidence="2 3">
    <name type="scientific">Sharpea azabuensis</name>
    <dbReference type="NCBI Taxonomy" id="322505"/>
    <lineage>
        <taxon>Bacteria</taxon>
        <taxon>Bacillati</taxon>
        <taxon>Bacillota</taxon>
        <taxon>Erysipelotrichia</taxon>
        <taxon>Erysipelotrichales</taxon>
        <taxon>Coprobacillaceae</taxon>
        <taxon>Sharpea</taxon>
    </lineage>
</organism>
<evidence type="ECO:0000259" key="1">
    <source>
        <dbReference type="Pfam" id="PF06605"/>
    </source>
</evidence>
<dbReference type="Proteomes" id="UP000183028">
    <property type="component" value="Unassembled WGS sequence"/>
</dbReference>
<evidence type="ECO:0000313" key="2">
    <source>
        <dbReference type="EMBL" id="SEI97437.1"/>
    </source>
</evidence>
<dbReference type="OrthoDB" id="5056238at2"/>
<dbReference type="AlphaFoldDB" id="A0A1H6V6I2"/>
<sequence>MYKIYIDGSLAYSPYEKEFAIYDANLSVEQNQPDTFEFTLPFTNPFVNSIEKMCTEVRLLRDDELLFVGVACEDTLNFDNSRTVKCKGDLYFLNQSIIRPYSFQGSVHDYFKLLIDAHNAESSRKFYVGSVTVTDPNDYIVRASSDYPTVFKEITDKCIGLLGGYLVIRYVDGKRYIDYLEDYTTVNEQTVEFAMNISDVNVDSDVLEMATVLIPRGANIESGGTEEDQQSAEERIDITSVNDGKDYIQDDEAVARYGRIMKVETWDDVTIPENLLKKAKKRLKEISSMTKVITLKAVDVSAVRNVSSFSLHQYIHVISKPNGIDDLYLPTKIDMNIFSPESNSIELTVSSMTQNETNARRTVHGSFIDTTGSVENNTFDKLNRIVEDYSTKINQQKDSISTEVARTKKEMIDYTDKSLNDYYTKDETVSRISQEADRVNSLISKVQSALVGTVNRLVELNRITAKTKPSDDSVIKFESNNLKLGYAKDGAFELYKSENFTGLYDSSKTHSLLAVVRTEDNSSQSITIKAGNRTSTAKIDGDYTRITIDSISFDESKSISVSCTSGVYLCFDKLRLIEADRYVDIAEGITSLTNSVTQTQGTVEFISSQLDTLKSDIDGASETSERIKKYVI</sequence>
<gene>
    <name evidence="2" type="ORF">SAMN04487834_104030</name>
</gene>
<dbReference type="Pfam" id="PF06605">
    <property type="entry name" value="Prophage_tail"/>
    <property type="match status" value="1"/>
</dbReference>
<accession>A0A1H6V6I2</accession>
<name>A0A1H6V6I2_9FIRM</name>
<dbReference type="RefSeq" id="WP_074732372.1">
    <property type="nucleotide sequence ID" value="NZ_FNYK01000040.1"/>
</dbReference>
<keyword evidence="3" id="KW-1185">Reference proteome</keyword>
<dbReference type="InterPro" id="IPR010572">
    <property type="entry name" value="Tail_dom"/>
</dbReference>
<evidence type="ECO:0000313" key="3">
    <source>
        <dbReference type="Proteomes" id="UP000183028"/>
    </source>
</evidence>